<dbReference type="RefSeq" id="WP_261618270.1">
    <property type="nucleotide sequence ID" value="NZ_JALIDZ010000014.1"/>
</dbReference>
<evidence type="ECO:0000313" key="2">
    <source>
        <dbReference type="EMBL" id="MCT8974681.1"/>
    </source>
</evidence>
<dbReference type="EMBL" id="JALIDZ010000014">
    <property type="protein sequence ID" value="MCT8974681.1"/>
    <property type="molecule type" value="Genomic_DNA"/>
</dbReference>
<reference evidence="2 3" key="1">
    <citation type="submission" date="2022-04" db="EMBL/GenBank/DDBJ databases">
        <authorList>
            <person name="Ye Y.-Q."/>
            <person name="Du Z.-J."/>
        </authorList>
    </citation>
    <scope>NUCLEOTIDE SEQUENCE [LARGE SCALE GENOMIC DNA]</scope>
    <source>
        <strain evidence="2 3">A6E488</strain>
    </source>
</reference>
<accession>A0AAW5R330</accession>
<proteinExistence type="predicted"/>
<dbReference type="InterPro" id="IPR006311">
    <property type="entry name" value="TAT_signal"/>
</dbReference>
<evidence type="ECO:0000256" key="1">
    <source>
        <dbReference type="SAM" id="SignalP"/>
    </source>
</evidence>
<evidence type="ECO:0000313" key="3">
    <source>
        <dbReference type="Proteomes" id="UP001320898"/>
    </source>
</evidence>
<gene>
    <name evidence="2" type="ORF">MUB46_22730</name>
</gene>
<keyword evidence="3" id="KW-1185">Reference proteome</keyword>
<comment type="caution">
    <text evidence="2">The sequence shown here is derived from an EMBL/GenBank/DDBJ whole genome shotgun (WGS) entry which is preliminary data.</text>
</comment>
<dbReference type="AlphaFoldDB" id="A0AAW5R330"/>
<protein>
    <submittedName>
        <fullName evidence="2">Uncharacterized protein</fullName>
    </submittedName>
</protein>
<organism evidence="2 3">
    <name type="scientific">Microbaculum marinisediminis</name>
    <dbReference type="NCBI Taxonomy" id="2931392"/>
    <lineage>
        <taxon>Bacteria</taxon>
        <taxon>Pseudomonadati</taxon>
        <taxon>Pseudomonadota</taxon>
        <taxon>Alphaproteobacteria</taxon>
        <taxon>Hyphomicrobiales</taxon>
        <taxon>Tepidamorphaceae</taxon>
        <taxon>Microbaculum</taxon>
    </lineage>
</organism>
<feature type="chain" id="PRO_5043890801" evidence="1">
    <location>
        <begin position="24"/>
        <end position="49"/>
    </location>
</feature>
<dbReference type="PROSITE" id="PS51318">
    <property type="entry name" value="TAT"/>
    <property type="match status" value="1"/>
</dbReference>
<name>A0AAW5R330_9HYPH</name>
<sequence length="49" mass="4894">MSKTITRRAAVTGLAAAPAAALAGSLPAISAGNPEVTLWSPKVMGLVFK</sequence>
<feature type="signal peptide" evidence="1">
    <location>
        <begin position="1"/>
        <end position="23"/>
    </location>
</feature>
<dbReference type="Proteomes" id="UP001320898">
    <property type="component" value="Unassembled WGS sequence"/>
</dbReference>
<keyword evidence="1" id="KW-0732">Signal</keyword>